<name>A0ABR7KNU7_9SPHI</name>
<proteinExistence type="predicted"/>
<dbReference type="Proteomes" id="UP000652755">
    <property type="component" value="Unassembled WGS sequence"/>
</dbReference>
<comment type="caution">
    <text evidence="1">The sequence shown here is derived from an EMBL/GenBank/DDBJ whole genome shotgun (WGS) entry which is preliminary data.</text>
</comment>
<dbReference type="EMBL" id="JACRYL010000003">
    <property type="protein sequence ID" value="MBC6109754.1"/>
    <property type="molecule type" value="Genomic_DNA"/>
</dbReference>
<sequence>MKNKFLFMWIIPLILLVASCKKESSIIPGKKSKMLNKSDLIGNWIPYKIVSGITDKDRILIISDSSDHVKNYLPSYNITSNYLITNYKKSTYKLYPSKNNFLLEYNIFDVPQKFPVLGIEDNILSIQRTEVIGIIQKIDTIYYKK</sequence>
<reference evidence="1 2" key="1">
    <citation type="submission" date="2020-08" db="EMBL/GenBank/DDBJ databases">
        <authorList>
            <person name="Sun Q."/>
            <person name="Inoue M."/>
        </authorList>
    </citation>
    <scope>NUCLEOTIDE SEQUENCE [LARGE SCALE GENOMIC DNA]</scope>
    <source>
        <strain evidence="1 2">CCM 8938</strain>
    </source>
</reference>
<dbReference type="PROSITE" id="PS51257">
    <property type="entry name" value="PROKAR_LIPOPROTEIN"/>
    <property type="match status" value="1"/>
</dbReference>
<evidence type="ECO:0008006" key="3">
    <source>
        <dbReference type="Google" id="ProtNLM"/>
    </source>
</evidence>
<protein>
    <recommendedName>
        <fullName evidence="3">Lipocalin-like domain-containing protein</fullName>
    </recommendedName>
</protein>
<evidence type="ECO:0000313" key="1">
    <source>
        <dbReference type="EMBL" id="MBC6109754.1"/>
    </source>
</evidence>
<dbReference type="RefSeq" id="WP_187070234.1">
    <property type="nucleotide sequence ID" value="NZ_JACRYL010000003.1"/>
</dbReference>
<organism evidence="1 2">
    <name type="scientific">Pedobacter fastidiosus</name>
    <dbReference type="NCBI Taxonomy" id="2765361"/>
    <lineage>
        <taxon>Bacteria</taxon>
        <taxon>Pseudomonadati</taxon>
        <taxon>Bacteroidota</taxon>
        <taxon>Sphingobacteriia</taxon>
        <taxon>Sphingobacteriales</taxon>
        <taxon>Sphingobacteriaceae</taxon>
        <taxon>Pedobacter</taxon>
    </lineage>
</organism>
<gene>
    <name evidence="1" type="ORF">H7U22_04900</name>
</gene>
<evidence type="ECO:0000313" key="2">
    <source>
        <dbReference type="Proteomes" id="UP000652755"/>
    </source>
</evidence>
<accession>A0ABR7KNU7</accession>
<keyword evidence="2" id="KW-1185">Reference proteome</keyword>